<keyword evidence="2" id="KW-0808">Transferase</keyword>
<dbReference type="CDD" id="cd03784">
    <property type="entry name" value="GT1_Gtf-like"/>
    <property type="match status" value="1"/>
</dbReference>
<dbReference type="Proteomes" id="UP000621454">
    <property type="component" value="Unassembled WGS sequence"/>
</dbReference>
<reference evidence="2" key="2">
    <citation type="submission" date="2020-09" db="EMBL/GenBank/DDBJ databases">
        <authorList>
            <person name="Sun Q."/>
            <person name="Zhou Y."/>
        </authorList>
    </citation>
    <scope>NUCLEOTIDE SEQUENCE</scope>
    <source>
        <strain evidence="2">CGMCC 1.12827</strain>
    </source>
</reference>
<keyword evidence="3" id="KW-1185">Reference proteome</keyword>
<dbReference type="InterPro" id="IPR050426">
    <property type="entry name" value="Glycosyltransferase_28"/>
</dbReference>
<dbReference type="PANTHER" id="PTHR48050:SF13">
    <property type="entry name" value="STEROL 3-BETA-GLUCOSYLTRANSFERASE UGT80A2"/>
    <property type="match status" value="1"/>
</dbReference>
<evidence type="ECO:0000259" key="1">
    <source>
        <dbReference type="Pfam" id="PF06722"/>
    </source>
</evidence>
<protein>
    <submittedName>
        <fullName evidence="2">Glycosyl transferase</fullName>
    </submittedName>
</protein>
<comment type="caution">
    <text evidence="2">The sequence shown here is derived from an EMBL/GenBank/DDBJ whole genome shotgun (WGS) entry which is preliminary data.</text>
</comment>
<dbReference type="InterPro" id="IPR002213">
    <property type="entry name" value="UDP_glucos_trans"/>
</dbReference>
<gene>
    <name evidence="2" type="ORF">GCM10011489_19470</name>
</gene>
<sequence>MASILVMTSPARGHLYPLVETLLELRAHGHAVYVSTLSSEVATLADLGIDGCPLPTELDEAELADAHTTGVITGLMAVGDQLFARCQAEYEHFSRLIAEREPDLLLCDLTTPGAQMAAERSGLPWAVWSPTYLPAFSTDGPPPLIGLPVKRGMVGRARDFCLGHTARRALDLFALRRGNEFRTRFGLAPIDHVDEQFVRAPLVLNFLGAPIEKQRRDWPASVKLVGPSTWAPPSRPDPRIAAIDRPVALVTCSTEMQNDGMLAQVTLDALEHTGFHTVVTTGAMMPEILRKAAHSTVMQFGPHDQILDNAAVVVTHGGMGITMKALARGIPMVIAPFGRDQHDTAQRVVTSGAGVRVDPRALDAAGMHAAIMTALGQRGRARAAATSMDAKNSGVRAAEHVEELLRDRGEDRAVA</sequence>
<dbReference type="InterPro" id="IPR010610">
    <property type="entry name" value="EryCIII-like_C"/>
</dbReference>
<proteinExistence type="predicted"/>
<dbReference type="GO" id="GO:0008194">
    <property type="term" value="F:UDP-glycosyltransferase activity"/>
    <property type="evidence" value="ECO:0007669"/>
    <property type="project" value="InterPro"/>
</dbReference>
<dbReference type="RefSeq" id="WP_188586408.1">
    <property type="nucleotide sequence ID" value="NZ_BMGC01000011.1"/>
</dbReference>
<dbReference type="GO" id="GO:0016758">
    <property type="term" value="F:hexosyltransferase activity"/>
    <property type="evidence" value="ECO:0007669"/>
    <property type="project" value="UniProtKB-ARBA"/>
</dbReference>
<dbReference type="GO" id="GO:0017000">
    <property type="term" value="P:antibiotic biosynthetic process"/>
    <property type="evidence" value="ECO:0007669"/>
    <property type="project" value="UniProtKB-ARBA"/>
</dbReference>
<organism evidence="2 3">
    <name type="scientific">Gordonia jinhuaensis</name>
    <dbReference type="NCBI Taxonomy" id="1517702"/>
    <lineage>
        <taxon>Bacteria</taxon>
        <taxon>Bacillati</taxon>
        <taxon>Actinomycetota</taxon>
        <taxon>Actinomycetes</taxon>
        <taxon>Mycobacteriales</taxon>
        <taxon>Gordoniaceae</taxon>
        <taxon>Gordonia</taxon>
    </lineage>
</organism>
<dbReference type="EMBL" id="BMGC01000011">
    <property type="protein sequence ID" value="GGB31375.1"/>
    <property type="molecule type" value="Genomic_DNA"/>
</dbReference>
<evidence type="ECO:0000313" key="2">
    <source>
        <dbReference type="EMBL" id="GGB31375.1"/>
    </source>
</evidence>
<dbReference type="Gene3D" id="3.40.50.2000">
    <property type="entry name" value="Glycogen Phosphorylase B"/>
    <property type="match status" value="2"/>
</dbReference>
<evidence type="ECO:0000313" key="3">
    <source>
        <dbReference type="Proteomes" id="UP000621454"/>
    </source>
</evidence>
<feature type="domain" description="Erythromycin biosynthesis protein CIII-like C-terminal" evidence="1">
    <location>
        <begin position="298"/>
        <end position="391"/>
    </location>
</feature>
<name>A0A916T5Y2_9ACTN</name>
<dbReference type="PANTHER" id="PTHR48050">
    <property type="entry name" value="STEROL 3-BETA-GLUCOSYLTRANSFERASE"/>
    <property type="match status" value="1"/>
</dbReference>
<dbReference type="AlphaFoldDB" id="A0A916T5Y2"/>
<dbReference type="Pfam" id="PF06722">
    <property type="entry name" value="EryCIII-like_C"/>
    <property type="match status" value="1"/>
</dbReference>
<dbReference type="SUPFAM" id="SSF53756">
    <property type="entry name" value="UDP-Glycosyltransferase/glycogen phosphorylase"/>
    <property type="match status" value="1"/>
</dbReference>
<reference evidence="2" key="1">
    <citation type="journal article" date="2014" name="Int. J. Syst. Evol. Microbiol.">
        <title>Complete genome sequence of Corynebacterium casei LMG S-19264T (=DSM 44701T), isolated from a smear-ripened cheese.</title>
        <authorList>
            <consortium name="US DOE Joint Genome Institute (JGI-PGF)"/>
            <person name="Walter F."/>
            <person name="Albersmeier A."/>
            <person name="Kalinowski J."/>
            <person name="Ruckert C."/>
        </authorList>
    </citation>
    <scope>NUCLEOTIDE SEQUENCE</scope>
    <source>
        <strain evidence="2">CGMCC 1.12827</strain>
    </source>
</reference>
<accession>A0A916T5Y2</accession>